<dbReference type="eggNOG" id="COG0477">
    <property type="taxonomic scope" value="Bacteria"/>
</dbReference>
<dbReference type="PROSITE" id="PS50850">
    <property type="entry name" value="MFS"/>
    <property type="match status" value="1"/>
</dbReference>
<gene>
    <name evidence="9" type="ORF">HMPREF0179_03581</name>
</gene>
<keyword evidence="10" id="KW-1185">Reference proteome</keyword>
<dbReference type="SUPFAM" id="SSF103473">
    <property type="entry name" value="MFS general substrate transporter"/>
    <property type="match status" value="1"/>
</dbReference>
<feature type="transmembrane region" description="Helical" evidence="7">
    <location>
        <begin position="87"/>
        <end position="105"/>
    </location>
</feature>
<dbReference type="GeneID" id="78084417"/>
<dbReference type="PANTHER" id="PTHR23511:SF34">
    <property type="entry name" value="SYNAPTIC VESICLE GLYCOPROTEIN 2"/>
    <property type="match status" value="1"/>
</dbReference>
<feature type="transmembrane region" description="Helical" evidence="7">
    <location>
        <begin position="145"/>
        <end position="167"/>
    </location>
</feature>
<dbReference type="RefSeq" id="WP_005030601.1">
    <property type="nucleotide sequence ID" value="NZ_KE150238.1"/>
</dbReference>
<dbReference type="InterPro" id="IPR020846">
    <property type="entry name" value="MFS_dom"/>
</dbReference>
<comment type="similarity">
    <text evidence="2">Belongs to the major facilitator superfamily. Sugar transporter (TC 2.A.1.1) family.</text>
</comment>
<dbReference type="InterPro" id="IPR036259">
    <property type="entry name" value="MFS_trans_sf"/>
</dbReference>
<evidence type="ECO:0000313" key="10">
    <source>
        <dbReference type="Proteomes" id="UP000006034"/>
    </source>
</evidence>
<comment type="subcellular location">
    <subcellularLocation>
        <location evidence="1">Membrane</location>
        <topology evidence="1">Multi-pass membrane protein</topology>
    </subcellularLocation>
</comment>
<evidence type="ECO:0000256" key="2">
    <source>
        <dbReference type="ARBA" id="ARBA00010992"/>
    </source>
</evidence>
<name>E5YBK8_BILW3</name>
<dbReference type="EMBL" id="ADCP02000001">
    <property type="protein sequence ID" value="EFV42589.1"/>
    <property type="molecule type" value="Genomic_DNA"/>
</dbReference>
<feature type="transmembrane region" description="Helical" evidence="7">
    <location>
        <begin position="318"/>
        <end position="336"/>
    </location>
</feature>
<feature type="transmembrane region" description="Helical" evidence="7">
    <location>
        <begin position="292"/>
        <end position="311"/>
    </location>
</feature>
<dbReference type="PROSITE" id="PS00216">
    <property type="entry name" value="SUGAR_TRANSPORT_1"/>
    <property type="match status" value="1"/>
</dbReference>
<feature type="transmembrane region" description="Helical" evidence="7">
    <location>
        <begin position="342"/>
        <end position="360"/>
    </location>
</feature>
<evidence type="ECO:0000256" key="7">
    <source>
        <dbReference type="SAM" id="Phobius"/>
    </source>
</evidence>
<evidence type="ECO:0000259" key="8">
    <source>
        <dbReference type="PROSITE" id="PS50850"/>
    </source>
</evidence>
<keyword evidence="4 7" id="KW-0812">Transmembrane</keyword>
<reference evidence="9 10" key="1">
    <citation type="submission" date="2010-10" db="EMBL/GenBank/DDBJ databases">
        <authorList>
            <consortium name="The Broad Institute Genome Sequencing Platform"/>
            <person name="Ward D."/>
            <person name="Earl A."/>
            <person name="Feldgarden M."/>
            <person name="Young S.K."/>
            <person name="Gargeya S."/>
            <person name="Zeng Q."/>
            <person name="Alvarado L."/>
            <person name="Berlin A."/>
            <person name="Bochicchio J."/>
            <person name="Chapman S.B."/>
            <person name="Chen Z."/>
            <person name="Freedman E."/>
            <person name="Gellesch M."/>
            <person name="Goldberg J."/>
            <person name="Griggs A."/>
            <person name="Gujja S."/>
            <person name="Heilman E."/>
            <person name="Heiman D."/>
            <person name="Howarth C."/>
            <person name="Mehta T."/>
            <person name="Neiman D."/>
            <person name="Pearson M."/>
            <person name="Roberts A."/>
            <person name="Saif S."/>
            <person name="Shea T."/>
            <person name="Shenoy N."/>
            <person name="Sisk P."/>
            <person name="Stolte C."/>
            <person name="Sykes S."/>
            <person name="White J."/>
            <person name="Yandava C."/>
            <person name="Allen-Vercoe E."/>
            <person name="Sibley C."/>
            <person name="Ambrose C.E."/>
            <person name="Strauss J."/>
            <person name="Daigneault M."/>
            <person name="Haas B."/>
            <person name="Nusbaum C."/>
            <person name="Birren B."/>
        </authorList>
    </citation>
    <scope>NUCLEOTIDE SEQUENCE [LARGE SCALE GENOMIC DNA]</scope>
    <source>
        <strain evidence="9 10">3_1_6</strain>
    </source>
</reference>
<organism evidence="9 10">
    <name type="scientific">Bilophila wadsworthia (strain 3_1_6)</name>
    <dbReference type="NCBI Taxonomy" id="563192"/>
    <lineage>
        <taxon>Bacteria</taxon>
        <taxon>Pseudomonadati</taxon>
        <taxon>Thermodesulfobacteriota</taxon>
        <taxon>Desulfovibrionia</taxon>
        <taxon>Desulfovibrionales</taxon>
        <taxon>Desulfovibrionaceae</taxon>
        <taxon>Bilophila</taxon>
    </lineage>
</organism>
<dbReference type="AlphaFoldDB" id="E5YBK8"/>
<dbReference type="Gene3D" id="1.20.1250.20">
    <property type="entry name" value="MFS general substrate transporter like domains"/>
    <property type="match status" value="1"/>
</dbReference>
<dbReference type="GO" id="GO:0016020">
    <property type="term" value="C:membrane"/>
    <property type="evidence" value="ECO:0007669"/>
    <property type="project" value="UniProtKB-SubCell"/>
</dbReference>
<dbReference type="HOGENOM" id="CLU_001265_46_6_7"/>
<feature type="transmembrane region" description="Helical" evidence="7">
    <location>
        <begin position="260"/>
        <end position="280"/>
    </location>
</feature>
<dbReference type="InterPro" id="IPR005828">
    <property type="entry name" value="MFS_sugar_transport-like"/>
</dbReference>
<keyword evidence="3" id="KW-0813">Transport</keyword>
<evidence type="ECO:0000256" key="3">
    <source>
        <dbReference type="ARBA" id="ARBA00022448"/>
    </source>
</evidence>
<dbReference type="OrthoDB" id="5368493at2"/>
<dbReference type="PANTHER" id="PTHR23511">
    <property type="entry name" value="SYNAPTIC VESICLE GLYCOPROTEIN 2"/>
    <property type="match status" value="1"/>
</dbReference>
<evidence type="ECO:0000256" key="4">
    <source>
        <dbReference type="ARBA" id="ARBA00022692"/>
    </source>
</evidence>
<feature type="transmembrane region" description="Helical" evidence="7">
    <location>
        <begin position="179"/>
        <end position="200"/>
    </location>
</feature>
<feature type="transmembrane region" description="Helical" evidence="7">
    <location>
        <begin position="381"/>
        <end position="400"/>
    </location>
</feature>
<protein>
    <recommendedName>
        <fullName evidence="8">Major facilitator superfamily (MFS) profile domain-containing protein</fullName>
    </recommendedName>
</protein>
<proteinExistence type="inferred from homology"/>
<dbReference type="CDD" id="cd17316">
    <property type="entry name" value="MFS_SV2_like"/>
    <property type="match status" value="1"/>
</dbReference>
<feature type="domain" description="Major facilitator superfamily (MFS) profile" evidence="8">
    <location>
        <begin position="21"/>
        <end position="432"/>
    </location>
</feature>
<keyword evidence="5 7" id="KW-1133">Transmembrane helix</keyword>
<evidence type="ECO:0000256" key="5">
    <source>
        <dbReference type="ARBA" id="ARBA00022989"/>
    </source>
</evidence>
<dbReference type="GO" id="GO:0022857">
    <property type="term" value="F:transmembrane transporter activity"/>
    <property type="evidence" value="ECO:0007669"/>
    <property type="project" value="InterPro"/>
</dbReference>
<dbReference type="InterPro" id="IPR005829">
    <property type="entry name" value="Sugar_transporter_CS"/>
</dbReference>
<dbReference type="Proteomes" id="UP000006034">
    <property type="component" value="Unassembled WGS sequence"/>
</dbReference>
<dbReference type="Pfam" id="PF00083">
    <property type="entry name" value="Sugar_tr"/>
    <property type="match status" value="1"/>
</dbReference>
<feature type="transmembrane region" description="Helical" evidence="7">
    <location>
        <begin position="111"/>
        <end position="133"/>
    </location>
</feature>
<feature type="transmembrane region" description="Helical" evidence="7">
    <location>
        <begin position="406"/>
        <end position="428"/>
    </location>
</feature>
<evidence type="ECO:0000256" key="1">
    <source>
        <dbReference type="ARBA" id="ARBA00004141"/>
    </source>
</evidence>
<feature type="transmembrane region" description="Helical" evidence="7">
    <location>
        <begin position="55"/>
        <end position="75"/>
    </location>
</feature>
<accession>E5YBK8</accession>
<comment type="caution">
    <text evidence="9">The sequence shown here is derived from an EMBL/GenBank/DDBJ whole genome shotgun (WGS) entry which is preliminary data.</text>
</comment>
<evidence type="ECO:0000313" key="9">
    <source>
        <dbReference type="EMBL" id="EFV42589.1"/>
    </source>
</evidence>
<sequence length="437" mass="47481">MSGARQISFEDAPFSAIHKKITAGTFMGQISDGYTLGIVGISLNYAMEPLGLTSFWMGLIGAGSMFGIFFGSLLAGITADKIGRRPLYASLMLLTAIVSVLQFFLSDPLLIAIVRFVLGMLIGADYTVGIPLLSEWAPAKKRAGILGWLLVFWTIGYCISYIVGFFMDGFVAAFGNDGWRLVLCTSVVPSLIALVIRFGTPESPLWHIAKGRPQEALANIHAYLGNQYGLPDRGEEKPASTSWFALFAPEQWRNTVVSGVFFFAQVLPFFAISIFLPLVLTKMNIQNPNASGVLYNVFTLIGVLVGLWIYGIATRRAYLLWTFYVSAAILTVMILWTSMSPLVALIMITAFALVLAASIVPEFSYPAELFPTELRGSGVGLTIAISRFGAGGGTFLLPIVSEQFGIHMALWCCVITLLFGGIICHMWAPETSGRGKK</sequence>
<evidence type="ECO:0000256" key="6">
    <source>
        <dbReference type="ARBA" id="ARBA00023136"/>
    </source>
</evidence>
<keyword evidence="6 7" id="KW-0472">Membrane</keyword>
<dbReference type="PROSITE" id="PS00217">
    <property type="entry name" value="SUGAR_TRANSPORT_2"/>
    <property type="match status" value="1"/>
</dbReference>
<dbReference type="STRING" id="563192.HMPREF0179_03581"/>
<reference evidence="9 10" key="2">
    <citation type="submission" date="2013-04" db="EMBL/GenBank/DDBJ databases">
        <title>The Genome Sequence of Bilophila wadsworthia 3_1_6.</title>
        <authorList>
            <consortium name="The Broad Institute Genomics Platform"/>
            <person name="Earl A."/>
            <person name="Ward D."/>
            <person name="Feldgarden M."/>
            <person name="Gevers D."/>
            <person name="Sibley C."/>
            <person name="Strauss J."/>
            <person name="Allen-Vercoe E."/>
            <person name="Walker B."/>
            <person name="Young S."/>
            <person name="Zeng Q."/>
            <person name="Gargeya S."/>
            <person name="Fitzgerald M."/>
            <person name="Haas B."/>
            <person name="Abouelleil A."/>
            <person name="Allen A.W."/>
            <person name="Alvarado L."/>
            <person name="Arachchi H.M."/>
            <person name="Berlin A.M."/>
            <person name="Chapman S.B."/>
            <person name="Gainer-Dewar J."/>
            <person name="Goldberg J."/>
            <person name="Griggs A."/>
            <person name="Gujja S."/>
            <person name="Hansen M."/>
            <person name="Howarth C."/>
            <person name="Imamovic A."/>
            <person name="Ireland A."/>
            <person name="Larimer J."/>
            <person name="McCowan C."/>
            <person name="Murphy C."/>
            <person name="Pearson M."/>
            <person name="Poon T.W."/>
            <person name="Priest M."/>
            <person name="Roberts A."/>
            <person name="Saif S."/>
            <person name="Shea T."/>
            <person name="Sisk P."/>
            <person name="Sykes S."/>
            <person name="Wortman J."/>
            <person name="Nusbaum C."/>
            <person name="Birren B."/>
        </authorList>
    </citation>
    <scope>NUCLEOTIDE SEQUENCE [LARGE SCALE GENOMIC DNA]</scope>
    <source>
        <strain evidence="9 10">3_1_6</strain>
    </source>
</reference>